<evidence type="ECO:0000313" key="2">
    <source>
        <dbReference type="Proteomes" id="UP000823749"/>
    </source>
</evidence>
<dbReference type="EMBL" id="JACTNZ010000011">
    <property type="protein sequence ID" value="KAG5524877.1"/>
    <property type="molecule type" value="Genomic_DNA"/>
</dbReference>
<reference evidence="1" key="1">
    <citation type="submission" date="2020-08" db="EMBL/GenBank/DDBJ databases">
        <title>Plant Genome Project.</title>
        <authorList>
            <person name="Zhang R.-G."/>
        </authorList>
    </citation>
    <scope>NUCLEOTIDE SEQUENCE</scope>
    <source>
        <strain evidence="1">WSP0</strain>
        <tissue evidence="1">Leaf</tissue>
    </source>
</reference>
<accession>A0AAV6I859</accession>
<organism evidence="1 2">
    <name type="scientific">Rhododendron griersonianum</name>
    <dbReference type="NCBI Taxonomy" id="479676"/>
    <lineage>
        <taxon>Eukaryota</taxon>
        <taxon>Viridiplantae</taxon>
        <taxon>Streptophyta</taxon>
        <taxon>Embryophyta</taxon>
        <taxon>Tracheophyta</taxon>
        <taxon>Spermatophyta</taxon>
        <taxon>Magnoliopsida</taxon>
        <taxon>eudicotyledons</taxon>
        <taxon>Gunneridae</taxon>
        <taxon>Pentapetalae</taxon>
        <taxon>asterids</taxon>
        <taxon>Ericales</taxon>
        <taxon>Ericaceae</taxon>
        <taxon>Ericoideae</taxon>
        <taxon>Rhodoreae</taxon>
        <taxon>Rhododendron</taxon>
    </lineage>
</organism>
<sequence>MSSFRAKQIVKSQTTFSDEIKNTIKSEKLPINLDILIDRTQTRSPTVKMGLRPAFNGDFPESLYPFYPLAEEALPFGYINADWTAYPRDIPNRLWHRPDKQYVQWVNRVAAVKGGLWKEIGIYEALMLSRSLIDMDKALFMAAAQF</sequence>
<evidence type="ECO:0000313" key="1">
    <source>
        <dbReference type="EMBL" id="KAG5524877.1"/>
    </source>
</evidence>
<comment type="caution">
    <text evidence="1">The sequence shown here is derived from an EMBL/GenBank/DDBJ whole genome shotgun (WGS) entry which is preliminary data.</text>
</comment>
<dbReference type="Proteomes" id="UP000823749">
    <property type="component" value="Chromosome 11"/>
</dbReference>
<dbReference type="AlphaFoldDB" id="A0AAV6I859"/>
<gene>
    <name evidence="1" type="ORF">RHGRI_031523</name>
</gene>
<protein>
    <submittedName>
        <fullName evidence="1">Uncharacterized protein</fullName>
    </submittedName>
</protein>
<proteinExistence type="predicted"/>
<name>A0AAV6I859_9ERIC</name>
<keyword evidence="2" id="KW-1185">Reference proteome</keyword>